<dbReference type="PROSITE" id="PS50937">
    <property type="entry name" value="HTH_MERR_2"/>
    <property type="match status" value="1"/>
</dbReference>
<dbReference type="GO" id="GO:0003677">
    <property type="term" value="F:DNA binding"/>
    <property type="evidence" value="ECO:0007669"/>
    <property type="project" value="UniProtKB-KW"/>
</dbReference>
<gene>
    <name evidence="6" type="ORF">ISU07_18135</name>
</gene>
<proteinExistence type="predicted"/>
<comment type="caution">
    <text evidence="6">The sequence shown here is derived from an EMBL/GenBank/DDBJ whole genome shotgun (WGS) entry which is preliminary data.</text>
</comment>
<dbReference type="InterPro" id="IPR009061">
    <property type="entry name" value="DNA-bd_dom_put_sf"/>
</dbReference>
<dbReference type="PROSITE" id="PS00552">
    <property type="entry name" value="HTH_MERR_1"/>
    <property type="match status" value="1"/>
</dbReference>
<evidence type="ECO:0000259" key="5">
    <source>
        <dbReference type="PROSITE" id="PS50937"/>
    </source>
</evidence>
<dbReference type="SMART" id="SM00422">
    <property type="entry name" value="HTH_MERR"/>
    <property type="match status" value="1"/>
</dbReference>
<evidence type="ECO:0000256" key="2">
    <source>
        <dbReference type="ARBA" id="ARBA00023015"/>
    </source>
</evidence>
<dbReference type="GO" id="GO:0003700">
    <property type="term" value="F:DNA-binding transcription factor activity"/>
    <property type="evidence" value="ECO:0007669"/>
    <property type="project" value="InterPro"/>
</dbReference>
<feature type="domain" description="HTH merR-type" evidence="5">
    <location>
        <begin position="3"/>
        <end position="71"/>
    </location>
</feature>
<dbReference type="InterPro" id="IPR000551">
    <property type="entry name" value="MerR-type_HTH_dom"/>
</dbReference>
<reference evidence="6" key="1">
    <citation type="submission" date="2020-11" db="EMBL/GenBank/DDBJ databases">
        <title>Nocardioides sp. nov., isolated from Soil of Cynanchum wilfordii Hemsley rhizosphere.</title>
        <authorList>
            <person name="Lee J.-S."/>
            <person name="Suh M.K."/>
            <person name="Kim J.-S."/>
        </authorList>
    </citation>
    <scope>NUCLEOTIDE SEQUENCE</scope>
    <source>
        <strain evidence="6">KCTC 19275</strain>
    </source>
</reference>
<dbReference type="SUPFAM" id="SSF46955">
    <property type="entry name" value="Putative DNA-binding domain"/>
    <property type="match status" value="1"/>
</dbReference>
<keyword evidence="7" id="KW-1185">Reference proteome</keyword>
<dbReference type="PANTHER" id="PTHR30204:SF69">
    <property type="entry name" value="MERR-FAMILY TRANSCRIPTIONAL REGULATOR"/>
    <property type="match status" value="1"/>
</dbReference>
<dbReference type="PRINTS" id="PR00040">
    <property type="entry name" value="HTHMERR"/>
</dbReference>
<evidence type="ECO:0000313" key="7">
    <source>
        <dbReference type="Proteomes" id="UP000640489"/>
    </source>
</evidence>
<evidence type="ECO:0000256" key="4">
    <source>
        <dbReference type="ARBA" id="ARBA00023163"/>
    </source>
</evidence>
<dbReference type="EMBL" id="JADKPN010000012">
    <property type="protein sequence ID" value="MBF4765056.1"/>
    <property type="molecule type" value="Genomic_DNA"/>
</dbReference>
<dbReference type="RefSeq" id="WP_194708231.1">
    <property type="nucleotide sequence ID" value="NZ_JADKPN010000012.1"/>
</dbReference>
<dbReference type="PANTHER" id="PTHR30204">
    <property type="entry name" value="REDOX-CYCLING DRUG-SENSING TRANSCRIPTIONAL ACTIVATOR SOXR"/>
    <property type="match status" value="1"/>
</dbReference>
<evidence type="ECO:0000313" key="6">
    <source>
        <dbReference type="EMBL" id="MBF4765056.1"/>
    </source>
</evidence>
<keyword evidence="2" id="KW-0805">Transcription regulation</keyword>
<evidence type="ECO:0000256" key="1">
    <source>
        <dbReference type="ARBA" id="ARBA00022491"/>
    </source>
</evidence>
<dbReference type="InterPro" id="IPR047057">
    <property type="entry name" value="MerR_fam"/>
</dbReference>
<name>A0A930YE74_9ACTN</name>
<keyword evidence="1" id="KW-0678">Repressor</keyword>
<protein>
    <submittedName>
        <fullName evidence="6">MerR family DNA-binding transcriptional regulator</fullName>
    </submittedName>
</protein>
<keyword evidence="3 6" id="KW-0238">DNA-binding</keyword>
<dbReference type="AlphaFoldDB" id="A0A930YE74"/>
<organism evidence="6 7">
    <name type="scientific">Nocardioides islandensis</name>
    <dbReference type="NCBI Taxonomy" id="433663"/>
    <lineage>
        <taxon>Bacteria</taxon>
        <taxon>Bacillati</taxon>
        <taxon>Actinomycetota</taxon>
        <taxon>Actinomycetes</taxon>
        <taxon>Propionibacteriales</taxon>
        <taxon>Nocardioidaceae</taxon>
        <taxon>Nocardioides</taxon>
    </lineage>
</organism>
<dbReference type="Gene3D" id="1.10.1660.10">
    <property type="match status" value="1"/>
</dbReference>
<dbReference type="Proteomes" id="UP000640489">
    <property type="component" value="Unassembled WGS sequence"/>
</dbReference>
<evidence type="ECO:0000256" key="3">
    <source>
        <dbReference type="ARBA" id="ARBA00023125"/>
    </source>
</evidence>
<accession>A0A930YE74</accession>
<dbReference type="Pfam" id="PF13411">
    <property type="entry name" value="MerR_1"/>
    <property type="match status" value="1"/>
</dbReference>
<sequence>MSGLTIGEVAHRAGLAPSAVRYYESLGLLPTPPRLHGERRYSDEVFGTLAFIAVAQAAGFTLKEIQVLAAHTNASGLASAMQVLAEQKLAEVEATLARAAAMKEWLQVARTCGCTDPAECSLFLSDSADGRATLPLVDADGCRRA</sequence>
<keyword evidence="4" id="KW-0804">Transcription</keyword>